<keyword evidence="3" id="KW-1185">Reference proteome</keyword>
<reference evidence="2" key="1">
    <citation type="submission" date="2020-05" db="EMBL/GenBank/DDBJ databases">
        <title>Phylogenomic resolution of chytrid fungi.</title>
        <authorList>
            <person name="Stajich J.E."/>
            <person name="Amses K."/>
            <person name="Simmons R."/>
            <person name="Seto K."/>
            <person name="Myers J."/>
            <person name="Bonds A."/>
            <person name="Quandt C.A."/>
            <person name="Barry K."/>
            <person name="Liu P."/>
            <person name="Grigoriev I."/>
            <person name="Longcore J.E."/>
            <person name="James T.Y."/>
        </authorList>
    </citation>
    <scope>NUCLEOTIDE SEQUENCE</scope>
    <source>
        <strain evidence="2">JEL0318</strain>
    </source>
</reference>
<feature type="compositionally biased region" description="Acidic residues" evidence="1">
    <location>
        <begin position="475"/>
        <end position="485"/>
    </location>
</feature>
<name>A0AAD5S6F0_9FUNG</name>
<evidence type="ECO:0000313" key="2">
    <source>
        <dbReference type="EMBL" id="KAJ3047616.1"/>
    </source>
</evidence>
<proteinExistence type="predicted"/>
<dbReference type="AlphaFoldDB" id="A0AAD5S6F0"/>
<sequence>MLGYYNKPQAAELHVQCQPMKCGTSPVPYNRPMYVPTKTLHVTFRPGVIDRGDLYLHFRKYPDSDLFAFYDHYCFVRFLDPKSTAEAFLMPIPHGITSLEAAKQAFMRAHFLGKYAYVYFDNEDHAGNARAKLRKETNLVISFAKNAPPFEQAAAFLDRKAATCTPTSMRPIMASPIVGTDTTFADLHLGTSLMRAQDVQALDDSLQRTMQQLLGGANLALPDSPPLHLREEDYLLDEDTLVADETNAFEMAFGARLPSGWPKLSASANSSITASPDFRLSDPIGTLVNNSPCRLPSPSFGEGLPTLTEPPLEELNDTSRPSSTTITRPTSSNTITRPSSSNAVKRPATALAKPDATLAESAHTAPWHETIPLDRSITTMEVYTVSVPFVDLTPTSVLDPLPIFQNLSLFASNNALKDGTKLRDVVLDHRAALKNAKEWNPLTSDVGIEFGVSGGSEAGGGVHTDTITVDGVEDLEKDEDEEDVADAAVPELTDTSASESGEEEEGSLSCGSGISSPTLSFETCGSDDGCC</sequence>
<protein>
    <submittedName>
        <fullName evidence="2">Uncharacterized protein</fullName>
    </submittedName>
</protein>
<evidence type="ECO:0000313" key="3">
    <source>
        <dbReference type="Proteomes" id="UP001212841"/>
    </source>
</evidence>
<dbReference type="Proteomes" id="UP001212841">
    <property type="component" value="Unassembled WGS sequence"/>
</dbReference>
<feature type="compositionally biased region" description="Low complexity" evidence="1">
    <location>
        <begin position="486"/>
        <end position="499"/>
    </location>
</feature>
<comment type="caution">
    <text evidence="2">The sequence shown here is derived from an EMBL/GenBank/DDBJ whole genome shotgun (WGS) entry which is preliminary data.</text>
</comment>
<feature type="compositionally biased region" description="Low complexity" evidence="1">
    <location>
        <begin position="318"/>
        <end position="342"/>
    </location>
</feature>
<dbReference type="EMBL" id="JADGJD010000930">
    <property type="protein sequence ID" value="KAJ3047616.1"/>
    <property type="molecule type" value="Genomic_DNA"/>
</dbReference>
<feature type="compositionally biased region" description="Low complexity" evidence="1">
    <location>
        <begin position="301"/>
        <end position="310"/>
    </location>
</feature>
<gene>
    <name evidence="2" type="ORF">HK097_011386</name>
</gene>
<feature type="compositionally biased region" description="Low complexity" evidence="1">
    <location>
        <begin position="507"/>
        <end position="516"/>
    </location>
</feature>
<organism evidence="2 3">
    <name type="scientific">Rhizophlyctis rosea</name>
    <dbReference type="NCBI Taxonomy" id="64517"/>
    <lineage>
        <taxon>Eukaryota</taxon>
        <taxon>Fungi</taxon>
        <taxon>Fungi incertae sedis</taxon>
        <taxon>Chytridiomycota</taxon>
        <taxon>Chytridiomycota incertae sedis</taxon>
        <taxon>Chytridiomycetes</taxon>
        <taxon>Rhizophlyctidales</taxon>
        <taxon>Rhizophlyctidaceae</taxon>
        <taxon>Rhizophlyctis</taxon>
    </lineage>
</organism>
<feature type="region of interest" description="Disordered" evidence="1">
    <location>
        <begin position="296"/>
        <end position="347"/>
    </location>
</feature>
<feature type="region of interest" description="Disordered" evidence="1">
    <location>
        <begin position="475"/>
        <end position="531"/>
    </location>
</feature>
<accession>A0AAD5S6F0</accession>
<evidence type="ECO:0000256" key="1">
    <source>
        <dbReference type="SAM" id="MobiDB-lite"/>
    </source>
</evidence>